<comment type="caution">
    <text evidence="2">The sequence shown here is derived from an EMBL/GenBank/DDBJ whole genome shotgun (WGS) entry which is preliminary data.</text>
</comment>
<dbReference type="EMBL" id="CAJVQB010000903">
    <property type="protein sequence ID" value="CAG8512613.1"/>
    <property type="molecule type" value="Genomic_DNA"/>
</dbReference>
<gene>
    <name evidence="2" type="ORF">GMARGA_LOCUS2757</name>
</gene>
<sequence>MYFKFPYISFYVPKLSELYKGVMRRDKYVEYERRFLNDYDDEFLLSLADSLENENERLYREIELLKNENDSLKNTLFTLINNYFIKFFLGQRVKAFCNKLLSLNFSDVERSNAQSNPNYQEHSS</sequence>
<feature type="coiled-coil region" evidence="1">
    <location>
        <begin position="48"/>
        <end position="82"/>
    </location>
</feature>
<evidence type="ECO:0000256" key="1">
    <source>
        <dbReference type="SAM" id="Coils"/>
    </source>
</evidence>
<organism evidence="2 3">
    <name type="scientific">Gigaspora margarita</name>
    <dbReference type="NCBI Taxonomy" id="4874"/>
    <lineage>
        <taxon>Eukaryota</taxon>
        <taxon>Fungi</taxon>
        <taxon>Fungi incertae sedis</taxon>
        <taxon>Mucoromycota</taxon>
        <taxon>Glomeromycotina</taxon>
        <taxon>Glomeromycetes</taxon>
        <taxon>Diversisporales</taxon>
        <taxon>Gigasporaceae</taxon>
        <taxon>Gigaspora</taxon>
    </lineage>
</organism>
<name>A0ABM8W345_GIGMA</name>
<reference evidence="2 3" key="1">
    <citation type="submission" date="2021-06" db="EMBL/GenBank/DDBJ databases">
        <authorList>
            <person name="Kallberg Y."/>
            <person name="Tangrot J."/>
            <person name="Rosling A."/>
        </authorList>
    </citation>
    <scope>NUCLEOTIDE SEQUENCE [LARGE SCALE GENOMIC DNA]</scope>
    <source>
        <strain evidence="2 3">120-4 pot B 10/14</strain>
    </source>
</reference>
<protein>
    <submittedName>
        <fullName evidence="2">15728_t:CDS:1</fullName>
    </submittedName>
</protein>
<proteinExistence type="predicted"/>
<dbReference type="Proteomes" id="UP000789901">
    <property type="component" value="Unassembled WGS sequence"/>
</dbReference>
<keyword evidence="3" id="KW-1185">Reference proteome</keyword>
<keyword evidence="1" id="KW-0175">Coiled coil</keyword>
<evidence type="ECO:0000313" key="2">
    <source>
        <dbReference type="EMBL" id="CAG8512613.1"/>
    </source>
</evidence>
<evidence type="ECO:0000313" key="3">
    <source>
        <dbReference type="Proteomes" id="UP000789901"/>
    </source>
</evidence>
<accession>A0ABM8W345</accession>